<sequence length="559" mass="60929">MSSQGPPLNPTVYDAETKIFSSELVKQFPPPTAKTVWSLLMGDGQGDEEHVVFIDTKDGTEWKLGQLKVLAERLGAGLMRDPQIPASSVVMLLLPNSIQFIIALLAAQYAGLTVALANPAYTTHELSHCLRLTKPVRIFSVSKLLGLATRSGATWSQCIVMDAHVGYGTIFWRECLRSAEEAREAKPREVDPSSVAYLPFSSGTTGLPKAVSISHSNIAAMCHIISITPGAYDRGVRSIGFLPFFHAMALLLMIHMPIYRRGTIHIMASFNPARFLQIAQKGRCTDLSLVPPVFTMLVTNADIPRDSLKSVRTIRCGAAPLDSAMQVAFAEKFSIEDIRQGWGMTETTVGCLGLAAGSTPGTVGNILPFVQARIVDPESGKDVERGKSGELWVRGPNIMQGYHANPQATKEAFSDGWLRTGDVVFANERGEFTIIDRIKELIKYKGWQVAPAELEGLLLSHPKVVQAGVIGIYDRKQGTELPRAYIKVQNSSNEPEELVQELQAFVARKASAQKQLRGGIRIVDAVPVSPSGKVLRKLLRAMVQKEEAAEKDAMGASKL</sequence>
<dbReference type="Proteomes" id="UP000245783">
    <property type="component" value="Unassembled WGS sequence"/>
</dbReference>
<evidence type="ECO:0000313" key="5">
    <source>
        <dbReference type="EMBL" id="PWN39105.1"/>
    </source>
</evidence>
<dbReference type="PROSITE" id="PS00455">
    <property type="entry name" value="AMP_BINDING"/>
    <property type="match status" value="1"/>
</dbReference>
<accession>A0A316VUA9</accession>
<proteinExistence type="inferred from homology"/>
<evidence type="ECO:0000313" key="6">
    <source>
        <dbReference type="Proteomes" id="UP000245783"/>
    </source>
</evidence>
<dbReference type="InParanoid" id="A0A316VUA9"/>
<dbReference type="InterPro" id="IPR042099">
    <property type="entry name" value="ANL_N_sf"/>
</dbReference>
<dbReference type="PANTHER" id="PTHR24096:SF149">
    <property type="entry name" value="AMP-BINDING DOMAIN-CONTAINING PROTEIN-RELATED"/>
    <property type="match status" value="1"/>
</dbReference>
<dbReference type="Gene3D" id="3.40.50.12780">
    <property type="entry name" value="N-terminal domain of ligase-like"/>
    <property type="match status" value="1"/>
</dbReference>
<dbReference type="InterPro" id="IPR000873">
    <property type="entry name" value="AMP-dep_synth/lig_dom"/>
</dbReference>
<evidence type="ECO:0000259" key="3">
    <source>
        <dbReference type="Pfam" id="PF00501"/>
    </source>
</evidence>
<dbReference type="GO" id="GO:0016405">
    <property type="term" value="F:CoA-ligase activity"/>
    <property type="evidence" value="ECO:0007669"/>
    <property type="project" value="TreeGrafter"/>
</dbReference>
<protein>
    <submittedName>
        <fullName evidence="5">Acetyl-CoA synthetase-like protein</fullName>
    </submittedName>
</protein>
<dbReference type="FunCoup" id="A0A316VUA9">
    <property type="interactions" value="278"/>
</dbReference>
<gene>
    <name evidence="5" type="ORF">IE81DRAFT_49983</name>
</gene>
<organism evidence="5 6">
    <name type="scientific">Ceraceosorus guamensis</name>
    <dbReference type="NCBI Taxonomy" id="1522189"/>
    <lineage>
        <taxon>Eukaryota</taxon>
        <taxon>Fungi</taxon>
        <taxon>Dikarya</taxon>
        <taxon>Basidiomycota</taxon>
        <taxon>Ustilaginomycotina</taxon>
        <taxon>Exobasidiomycetes</taxon>
        <taxon>Ceraceosorales</taxon>
        <taxon>Ceraceosoraceae</taxon>
        <taxon>Ceraceosorus</taxon>
    </lineage>
</organism>
<feature type="domain" description="AMP-dependent synthetase/ligase" evidence="3">
    <location>
        <begin position="47"/>
        <end position="403"/>
    </location>
</feature>
<dbReference type="Pfam" id="PF13193">
    <property type="entry name" value="AMP-binding_C"/>
    <property type="match status" value="1"/>
</dbReference>
<dbReference type="PANTHER" id="PTHR24096">
    <property type="entry name" value="LONG-CHAIN-FATTY-ACID--COA LIGASE"/>
    <property type="match status" value="1"/>
</dbReference>
<keyword evidence="2" id="KW-0436">Ligase</keyword>
<evidence type="ECO:0000256" key="1">
    <source>
        <dbReference type="ARBA" id="ARBA00006432"/>
    </source>
</evidence>
<dbReference type="AlphaFoldDB" id="A0A316VUA9"/>
<dbReference type="STRING" id="1522189.A0A316VUA9"/>
<dbReference type="GeneID" id="37039269"/>
<dbReference type="Pfam" id="PF00501">
    <property type="entry name" value="AMP-binding"/>
    <property type="match status" value="1"/>
</dbReference>
<feature type="domain" description="AMP-binding enzyme C-terminal" evidence="4">
    <location>
        <begin position="453"/>
        <end position="533"/>
    </location>
</feature>
<dbReference type="EMBL" id="KZ819495">
    <property type="protein sequence ID" value="PWN39105.1"/>
    <property type="molecule type" value="Genomic_DNA"/>
</dbReference>
<evidence type="ECO:0000256" key="2">
    <source>
        <dbReference type="ARBA" id="ARBA00022598"/>
    </source>
</evidence>
<dbReference type="SUPFAM" id="SSF56801">
    <property type="entry name" value="Acetyl-CoA synthetase-like"/>
    <property type="match status" value="1"/>
</dbReference>
<dbReference type="InterPro" id="IPR025110">
    <property type="entry name" value="AMP-bd_C"/>
</dbReference>
<reference evidence="5 6" key="1">
    <citation type="journal article" date="2018" name="Mol. Biol. Evol.">
        <title>Broad Genomic Sampling Reveals a Smut Pathogenic Ancestry of the Fungal Clade Ustilaginomycotina.</title>
        <authorList>
            <person name="Kijpornyongpan T."/>
            <person name="Mondo S.J."/>
            <person name="Barry K."/>
            <person name="Sandor L."/>
            <person name="Lee J."/>
            <person name="Lipzen A."/>
            <person name="Pangilinan J."/>
            <person name="LaButti K."/>
            <person name="Hainaut M."/>
            <person name="Henrissat B."/>
            <person name="Grigoriev I.V."/>
            <person name="Spatafora J.W."/>
            <person name="Aime M.C."/>
        </authorList>
    </citation>
    <scope>NUCLEOTIDE SEQUENCE [LARGE SCALE GENOMIC DNA]</scope>
    <source>
        <strain evidence="5 6">MCA 4658</strain>
    </source>
</reference>
<dbReference type="OrthoDB" id="1898221at2759"/>
<dbReference type="RefSeq" id="XP_025366265.1">
    <property type="nucleotide sequence ID" value="XM_025517399.1"/>
</dbReference>
<dbReference type="InterPro" id="IPR020845">
    <property type="entry name" value="AMP-binding_CS"/>
</dbReference>
<name>A0A316VUA9_9BASI</name>
<dbReference type="InterPro" id="IPR045851">
    <property type="entry name" value="AMP-bd_C_sf"/>
</dbReference>
<keyword evidence="6" id="KW-1185">Reference proteome</keyword>
<dbReference type="Gene3D" id="3.30.300.30">
    <property type="match status" value="1"/>
</dbReference>
<evidence type="ECO:0000259" key="4">
    <source>
        <dbReference type="Pfam" id="PF13193"/>
    </source>
</evidence>
<comment type="similarity">
    <text evidence="1">Belongs to the ATP-dependent AMP-binding enzyme family.</text>
</comment>